<sequence length="192" mass="20078">MRSQSFTAVAVLVLSSRVYAQCNTDQNPYCAGNNQFEQLCCPYPNVCYWADRQGTPACCPAGTVCHDYEGITVKPQPIYTTIKPTTVVPVQPTTVYSTVVPVPPPTTVIVTSIQPSPCCHTVTEVQPQPTQGALPTITITTQGVVEGIGSTIVAAGSSVINVFQGAAPTARPSQCAVPVVGAVAIAAAWHFG</sequence>
<evidence type="ECO:0000313" key="2">
    <source>
        <dbReference type="EMBL" id="KPI38514.1"/>
    </source>
</evidence>
<dbReference type="OrthoDB" id="4160917at2759"/>
<dbReference type="EMBL" id="LFJN01000018">
    <property type="protein sequence ID" value="KPI38514.1"/>
    <property type="molecule type" value="Genomic_DNA"/>
</dbReference>
<dbReference type="Proteomes" id="UP000038010">
    <property type="component" value="Unassembled WGS sequence"/>
</dbReference>
<evidence type="ECO:0008006" key="4">
    <source>
        <dbReference type="Google" id="ProtNLM"/>
    </source>
</evidence>
<dbReference type="AlphaFoldDB" id="A0A0N1HMJ5"/>
<dbReference type="VEuPathDB" id="FungiDB:AB675_4174"/>
<name>A0A0N1HMJ5_9EURO</name>
<evidence type="ECO:0000256" key="1">
    <source>
        <dbReference type="SAM" id="SignalP"/>
    </source>
</evidence>
<protein>
    <recommendedName>
        <fullName evidence="4">GPI anchored serine-threonine rich protein</fullName>
    </recommendedName>
</protein>
<dbReference type="GeneID" id="28736173"/>
<feature type="signal peptide" evidence="1">
    <location>
        <begin position="1"/>
        <end position="20"/>
    </location>
</feature>
<keyword evidence="1" id="KW-0732">Signal</keyword>
<reference evidence="2 3" key="1">
    <citation type="submission" date="2015-06" db="EMBL/GenBank/DDBJ databases">
        <title>Draft genome of the ant-associated black yeast Phialophora attae CBS 131958.</title>
        <authorList>
            <person name="Moreno L.F."/>
            <person name="Stielow B.J."/>
            <person name="de Hoog S."/>
            <person name="Vicente V.A."/>
            <person name="Weiss V.A."/>
            <person name="de Vries M."/>
            <person name="Cruz L.M."/>
            <person name="Souza E.M."/>
        </authorList>
    </citation>
    <scope>NUCLEOTIDE SEQUENCE [LARGE SCALE GENOMIC DNA]</scope>
    <source>
        <strain evidence="2 3">CBS 131958</strain>
    </source>
</reference>
<dbReference type="RefSeq" id="XP_017998477.1">
    <property type="nucleotide sequence ID" value="XM_018144293.1"/>
</dbReference>
<proteinExistence type="predicted"/>
<gene>
    <name evidence="2" type="ORF">AB675_4174</name>
</gene>
<organism evidence="2 3">
    <name type="scientific">Cyphellophora attinorum</name>
    <dbReference type="NCBI Taxonomy" id="1664694"/>
    <lineage>
        <taxon>Eukaryota</taxon>
        <taxon>Fungi</taxon>
        <taxon>Dikarya</taxon>
        <taxon>Ascomycota</taxon>
        <taxon>Pezizomycotina</taxon>
        <taxon>Eurotiomycetes</taxon>
        <taxon>Chaetothyriomycetidae</taxon>
        <taxon>Chaetothyriales</taxon>
        <taxon>Cyphellophoraceae</taxon>
        <taxon>Cyphellophora</taxon>
    </lineage>
</organism>
<feature type="chain" id="PRO_5005873445" description="GPI anchored serine-threonine rich protein" evidence="1">
    <location>
        <begin position="21"/>
        <end position="192"/>
    </location>
</feature>
<evidence type="ECO:0000313" key="3">
    <source>
        <dbReference type="Proteomes" id="UP000038010"/>
    </source>
</evidence>
<keyword evidence="3" id="KW-1185">Reference proteome</keyword>
<accession>A0A0N1HMJ5</accession>
<comment type="caution">
    <text evidence="2">The sequence shown here is derived from an EMBL/GenBank/DDBJ whole genome shotgun (WGS) entry which is preliminary data.</text>
</comment>